<proteinExistence type="predicted"/>
<protein>
    <submittedName>
        <fullName evidence="1">Uncharacterized protein</fullName>
    </submittedName>
</protein>
<dbReference type="EMBL" id="GBXM01056183">
    <property type="protein sequence ID" value="JAH52394.1"/>
    <property type="molecule type" value="Transcribed_RNA"/>
</dbReference>
<sequence length="73" mass="8194">MKSTNLGYFAVFPVFPASNAPSPHNVSPLVFFYIHQPIKHWIHTQNASLVAHWVVPLPLELSARLTNQGSNEE</sequence>
<reference evidence="1" key="2">
    <citation type="journal article" date="2015" name="Fish Shellfish Immunol.">
        <title>Early steps in the European eel (Anguilla anguilla)-Vibrio vulnificus interaction in the gills: Role of the RtxA13 toxin.</title>
        <authorList>
            <person name="Callol A."/>
            <person name="Pajuelo D."/>
            <person name="Ebbesson L."/>
            <person name="Teles M."/>
            <person name="MacKenzie S."/>
            <person name="Amaro C."/>
        </authorList>
    </citation>
    <scope>NUCLEOTIDE SEQUENCE</scope>
</reference>
<dbReference type="AlphaFoldDB" id="A0A0E9TFG3"/>
<accession>A0A0E9TFG3</accession>
<name>A0A0E9TFG3_ANGAN</name>
<reference evidence="1" key="1">
    <citation type="submission" date="2014-11" db="EMBL/GenBank/DDBJ databases">
        <authorList>
            <person name="Amaro Gonzalez C."/>
        </authorList>
    </citation>
    <scope>NUCLEOTIDE SEQUENCE</scope>
</reference>
<evidence type="ECO:0000313" key="1">
    <source>
        <dbReference type="EMBL" id="JAH52394.1"/>
    </source>
</evidence>
<organism evidence="1">
    <name type="scientific">Anguilla anguilla</name>
    <name type="common">European freshwater eel</name>
    <name type="synonym">Muraena anguilla</name>
    <dbReference type="NCBI Taxonomy" id="7936"/>
    <lineage>
        <taxon>Eukaryota</taxon>
        <taxon>Metazoa</taxon>
        <taxon>Chordata</taxon>
        <taxon>Craniata</taxon>
        <taxon>Vertebrata</taxon>
        <taxon>Euteleostomi</taxon>
        <taxon>Actinopterygii</taxon>
        <taxon>Neopterygii</taxon>
        <taxon>Teleostei</taxon>
        <taxon>Anguilliformes</taxon>
        <taxon>Anguillidae</taxon>
        <taxon>Anguilla</taxon>
    </lineage>
</organism>